<dbReference type="InterPro" id="IPR036568">
    <property type="entry name" value="GGCT-like_sf"/>
</dbReference>
<dbReference type="Gene3D" id="3.10.490.10">
    <property type="entry name" value="Gamma-glutamyl cyclotransferase-like"/>
    <property type="match status" value="1"/>
</dbReference>
<organism evidence="2 3">
    <name type="scientific">Paenactinomyces guangxiensis</name>
    <dbReference type="NCBI Taxonomy" id="1490290"/>
    <lineage>
        <taxon>Bacteria</taxon>
        <taxon>Bacillati</taxon>
        <taxon>Bacillota</taxon>
        <taxon>Bacilli</taxon>
        <taxon>Bacillales</taxon>
        <taxon>Thermoactinomycetaceae</taxon>
        <taxon>Paenactinomyces</taxon>
    </lineage>
</organism>
<dbReference type="CDD" id="cd06661">
    <property type="entry name" value="GGCT_like"/>
    <property type="match status" value="1"/>
</dbReference>
<dbReference type="RefSeq" id="WP_181754546.1">
    <property type="nucleotide sequence ID" value="NZ_JACEIQ010000028.1"/>
</dbReference>
<sequence>MKKLIRDLFVYGSLRKGMKYSHYLKGAALVGRTAWIRGELYDTGEGYPGLIQGKGKVYGEIYHIDGRQLKKIDALEDYFGPDHHLNLYERITTEVYTPGGAVQALVYFYRDQDQLKKNGIWIPSGDWRQYRG</sequence>
<proteinExistence type="predicted"/>
<dbReference type="InterPro" id="IPR013024">
    <property type="entry name" value="GGCT-like"/>
</dbReference>
<reference evidence="2 3" key="1">
    <citation type="submission" date="2020-07" db="EMBL/GenBank/DDBJ databases">
        <authorList>
            <person name="Feng H."/>
        </authorList>
    </citation>
    <scope>NUCLEOTIDE SEQUENCE [LARGE SCALE GENOMIC DNA]</scope>
    <source>
        <strain evidence="3">s-10</strain>
    </source>
</reference>
<dbReference type="Proteomes" id="UP000535491">
    <property type="component" value="Unassembled WGS sequence"/>
</dbReference>
<dbReference type="AlphaFoldDB" id="A0A7W1WUG0"/>
<keyword evidence="2" id="KW-0808">Transferase</keyword>
<accession>A0A7W1WUG0</accession>
<gene>
    <name evidence="2" type="ORF">H1191_18565</name>
</gene>
<dbReference type="InterPro" id="IPR009288">
    <property type="entry name" value="AIG2-like_dom"/>
</dbReference>
<keyword evidence="3" id="KW-1185">Reference proteome</keyword>
<dbReference type="SUPFAM" id="SSF110857">
    <property type="entry name" value="Gamma-glutamyl cyclotransferase-like"/>
    <property type="match status" value="1"/>
</dbReference>
<evidence type="ECO:0000313" key="3">
    <source>
        <dbReference type="Proteomes" id="UP000535491"/>
    </source>
</evidence>
<name>A0A7W1WUG0_9BACL</name>
<evidence type="ECO:0000313" key="2">
    <source>
        <dbReference type="EMBL" id="MBA4496270.1"/>
    </source>
</evidence>
<comment type="caution">
    <text evidence="2">The sequence shown here is derived from an EMBL/GenBank/DDBJ whole genome shotgun (WGS) entry which is preliminary data.</text>
</comment>
<dbReference type="GO" id="GO:0016740">
    <property type="term" value="F:transferase activity"/>
    <property type="evidence" value="ECO:0007669"/>
    <property type="project" value="UniProtKB-KW"/>
</dbReference>
<dbReference type="EMBL" id="JACEIQ010000028">
    <property type="protein sequence ID" value="MBA4496270.1"/>
    <property type="molecule type" value="Genomic_DNA"/>
</dbReference>
<protein>
    <submittedName>
        <fullName evidence="2">Gamma-glutamylcyclotransferase</fullName>
    </submittedName>
</protein>
<evidence type="ECO:0000259" key="1">
    <source>
        <dbReference type="Pfam" id="PF06094"/>
    </source>
</evidence>
<dbReference type="Pfam" id="PF06094">
    <property type="entry name" value="GGACT"/>
    <property type="match status" value="1"/>
</dbReference>
<feature type="domain" description="Gamma-glutamylcyclotransferase AIG2-like" evidence="1">
    <location>
        <begin position="8"/>
        <end position="129"/>
    </location>
</feature>